<dbReference type="GO" id="GO:0004805">
    <property type="term" value="F:trehalose-phosphatase activity"/>
    <property type="evidence" value="ECO:0007669"/>
    <property type="project" value="UniProtKB-EC"/>
</dbReference>
<dbReference type="NCBIfam" id="TIGR00685">
    <property type="entry name" value="T6PP"/>
    <property type="match status" value="1"/>
</dbReference>
<dbReference type="RefSeq" id="WP_377386582.1">
    <property type="nucleotide sequence ID" value="NZ_JBHUIX010000003.1"/>
</dbReference>
<name>A0ABW5A516_9RHOB</name>
<comment type="function">
    <text evidence="4">Removes the phosphate from trehalose 6-phosphate to produce free trehalose.</text>
</comment>
<dbReference type="InterPro" id="IPR006379">
    <property type="entry name" value="HAD-SF_hydro_IIB"/>
</dbReference>
<keyword evidence="3 4" id="KW-0378">Hydrolase</keyword>
<comment type="pathway">
    <text evidence="1 4">Glycan biosynthesis; trehalose biosynthesis.</text>
</comment>
<dbReference type="Proteomes" id="UP001597413">
    <property type="component" value="Unassembled WGS sequence"/>
</dbReference>
<organism evidence="5 6">
    <name type="scientific">Rhodobacter lacus</name>
    <dbReference type="NCBI Taxonomy" id="1641972"/>
    <lineage>
        <taxon>Bacteria</taxon>
        <taxon>Pseudomonadati</taxon>
        <taxon>Pseudomonadota</taxon>
        <taxon>Alphaproteobacteria</taxon>
        <taxon>Rhodobacterales</taxon>
        <taxon>Rhodobacter group</taxon>
        <taxon>Rhodobacter</taxon>
    </lineage>
</organism>
<dbReference type="Gene3D" id="3.30.70.1020">
    <property type="entry name" value="Trehalose-6-phosphate phosphatase related protein, domain 2"/>
    <property type="match status" value="1"/>
</dbReference>
<evidence type="ECO:0000256" key="2">
    <source>
        <dbReference type="ARBA" id="ARBA00008770"/>
    </source>
</evidence>
<protein>
    <recommendedName>
        <fullName evidence="4">Trehalose 6-phosphate phosphatase</fullName>
        <ecNumber evidence="4">3.1.3.12</ecNumber>
    </recommendedName>
</protein>
<proteinExistence type="inferred from homology"/>
<comment type="similarity">
    <text evidence="2 4">Belongs to the trehalose phosphatase family.</text>
</comment>
<dbReference type="EC" id="3.1.3.12" evidence="4"/>
<dbReference type="Gene3D" id="3.40.50.1000">
    <property type="entry name" value="HAD superfamily/HAD-like"/>
    <property type="match status" value="1"/>
</dbReference>
<keyword evidence="4" id="KW-0460">Magnesium</keyword>
<comment type="caution">
    <text evidence="5">The sequence shown here is derived from an EMBL/GenBank/DDBJ whole genome shotgun (WGS) entry which is preliminary data.</text>
</comment>
<evidence type="ECO:0000256" key="4">
    <source>
        <dbReference type="RuleBase" id="RU361117"/>
    </source>
</evidence>
<keyword evidence="6" id="KW-1185">Reference proteome</keyword>
<dbReference type="NCBIfam" id="TIGR01484">
    <property type="entry name" value="HAD-SF-IIB"/>
    <property type="match status" value="1"/>
</dbReference>
<dbReference type="EMBL" id="JBHUIX010000003">
    <property type="protein sequence ID" value="MFD2172926.1"/>
    <property type="molecule type" value="Genomic_DNA"/>
</dbReference>
<dbReference type="InterPro" id="IPR044651">
    <property type="entry name" value="OTSB-like"/>
</dbReference>
<keyword evidence="4" id="KW-0479">Metal-binding</keyword>
<dbReference type="PANTHER" id="PTHR43768">
    <property type="entry name" value="TREHALOSE 6-PHOSPHATE PHOSPHATASE"/>
    <property type="match status" value="1"/>
</dbReference>
<comment type="catalytic activity">
    <reaction evidence="4">
        <text>alpha,alpha-trehalose 6-phosphate + H2O = alpha,alpha-trehalose + phosphate</text>
        <dbReference type="Rhea" id="RHEA:23420"/>
        <dbReference type="ChEBI" id="CHEBI:15377"/>
        <dbReference type="ChEBI" id="CHEBI:16551"/>
        <dbReference type="ChEBI" id="CHEBI:43474"/>
        <dbReference type="ChEBI" id="CHEBI:58429"/>
        <dbReference type="EC" id="3.1.3.12"/>
    </reaction>
</comment>
<evidence type="ECO:0000313" key="6">
    <source>
        <dbReference type="Proteomes" id="UP001597413"/>
    </source>
</evidence>
<evidence type="ECO:0000256" key="1">
    <source>
        <dbReference type="ARBA" id="ARBA00005199"/>
    </source>
</evidence>
<dbReference type="PANTHER" id="PTHR43768:SF3">
    <property type="entry name" value="TREHALOSE 6-PHOSPHATE PHOSPHATASE"/>
    <property type="match status" value="1"/>
</dbReference>
<gene>
    <name evidence="5" type="primary">otsB</name>
    <name evidence="5" type="ORF">ACFSM0_02355</name>
</gene>
<dbReference type="InterPro" id="IPR036412">
    <property type="entry name" value="HAD-like_sf"/>
</dbReference>
<accession>A0ABW5A516</accession>
<dbReference type="Pfam" id="PF02358">
    <property type="entry name" value="Trehalose_PPase"/>
    <property type="match status" value="1"/>
</dbReference>
<dbReference type="InterPro" id="IPR003337">
    <property type="entry name" value="Trehalose_PPase"/>
</dbReference>
<sequence length="250" mass="26402">MRDPFGATEAPPALDTAQDALFLDFDGCLVEIAPRPDAICVPDRLGLGLAALAARLDGALAIVSGRSLRELEHYLAGFDGPMVGSHGAESRGLGEAPLRPEGLLALQAELAEFAAQKGLLYEPKSLGAGLHFRARPELQAETEAFAARAALRFPGFEVQLAKMAVELRPRGASKDGALARLTRRAPFAGRRPVYAGDDVTDEPALAWAEAHGGYGVKVGPGDTAASYRLGAPDQVRAWLARPLGEDAWDV</sequence>
<evidence type="ECO:0000256" key="3">
    <source>
        <dbReference type="ARBA" id="ARBA00022801"/>
    </source>
</evidence>
<comment type="cofactor">
    <cofactor evidence="4">
        <name>Mg(2+)</name>
        <dbReference type="ChEBI" id="CHEBI:18420"/>
    </cofactor>
</comment>
<dbReference type="InterPro" id="IPR023214">
    <property type="entry name" value="HAD_sf"/>
</dbReference>
<dbReference type="SUPFAM" id="SSF56784">
    <property type="entry name" value="HAD-like"/>
    <property type="match status" value="1"/>
</dbReference>
<evidence type="ECO:0000313" key="5">
    <source>
        <dbReference type="EMBL" id="MFD2172926.1"/>
    </source>
</evidence>
<reference evidence="6" key="1">
    <citation type="journal article" date="2019" name="Int. J. Syst. Evol. Microbiol.">
        <title>The Global Catalogue of Microorganisms (GCM) 10K type strain sequencing project: providing services to taxonomists for standard genome sequencing and annotation.</title>
        <authorList>
            <consortium name="The Broad Institute Genomics Platform"/>
            <consortium name="The Broad Institute Genome Sequencing Center for Infectious Disease"/>
            <person name="Wu L."/>
            <person name="Ma J."/>
        </authorList>
    </citation>
    <scope>NUCLEOTIDE SEQUENCE [LARGE SCALE GENOMIC DNA]</scope>
    <source>
        <strain evidence="6">CCUG 55131</strain>
    </source>
</reference>